<comment type="caution">
    <text evidence="2">The sequence shown here is derived from an EMBL/GenBank/DDBJ whole genome shotgun (WGS) entry which is preliminary data.</text>
</comment>
<sequence>MFVVPDSLLLDAAQQINNRCSWRRYTSAQISQQLLEQLDDLITIINQYQQNFKIIRLTEAGNLLSPLYVQVIRGATNVIVFEVLNENRPLVDIQMGCLGELLVLQMTRLGLSTVWLGGDKFCFSSSDIKKRVGTQNSIPICIPFGYPVDPKVDIRKRKSKKDIAPEWTGSEEVFQLINRAPSAVNKQPYQFQLKDNKIYITPKDKSTNEYMSNWLDSGIAASHALLAMNLKQVSVAQNEVIIE</sequence>
<gene>
    <name evidence="3" type="ORF">HINF_LOCUS67142</name>
    <name evidence="2" type="ORF">HINF_LOCUS9381</name>
</gene>
<protein>
    <submittedName>
        <fullName evidence="2 3">TM nitroreductase</fullName>
    </submittedName>
</protein>
<evidence type="ECO:0000259" key="1">
    <source>
        <dbReference type="Pfam" id="PF14512"/>
    </source>
</evidence>
<organism evidence="2">
    <name type="scientific">Hexamita inflata</name>
    <dbReference type="NCBI Taxonomy" id="28002"/>
    <lineage>
        <taxon>Eukaryota</taxon>
        <taxon>Metamonada</taxon>
        <taxon>Diplomonadida</taxon>
        <taxon>Hexamitidae</taxon>
        <taxon>Hexamitinae</taxon>
        <taxon>Hexamita</taxon>
    </lineage>
</organism>
<feature type="domain" description="Putative nitroreductase TM1586" evidence="1">
    <location>
        <begin position="13"/>
        <end position="227"/>
    </location>
</feature>
<name>A0AA86NMJ9_9EUKA</name>
<dbReference type="Proteomes" id="UP001642409">
    <property type="component" value="Unassembled WGS sequence"/>
</dbReference>
<dbReference type="GO" id="GO:0016491">
    <property type="term" value="F:oxidoreductase activity"/>
    <property type="evidence" value="ECO:0007669"/>
    <property type="project" value="InterPro"/>
</dbReference>
<reference evidence="2" key="1">
    <citation type="submission" date="2023-06" db="EMBL/GenBank/DDBJ databases">
        <authorList>
            <person name="Kurt Z."/>
        </authorList>
    </citation>
    <scope>NUCLEOTIDE SEQUENCE</scope>
</reference>
<dbReference type="Pfam" id="PF14512">
    <property type="entry name" value="TM1586_NiRdase"/>
    <property type="match status" value="1"/>
</dbReference>
<dbReference type="EMBL" id="CATOUU010000232">
    <property type="protein sequence ID" value="CAI9921736.1"/>
    <property type="molecule type" value="Genomic_DNA"/>
</dbReference>
<proteinExistence type="predicted"/>
<evidence type="ECO:0000313" key="4">
    <source>
        <dbReference type="Proteomes" id="UP001642409"/>
    </source>
</evidence>
<dbReference type="EMBL" id="CAXDID020000460">
    <property type="protein sequence ID" value="CAL6093752.1"/>
    <property type="molecule type" value="Genomic_DNA"/>
</dbReference>
<dbReference type="Gene3D" id="3.40.109.30">
    <property type="entry name" value="putative nitroreductase (tm1586), domain 2"/>
    <property type="match status" value="1"/>
</dbReference>
<dbReference type="InterPro" id="IPR029478">
    <property type="entry name" value="TM1586_NiRdase"/>
</dbReference>
<evidence type="ECO:0000313" key="3">
    <source>
        <dbReference type="EMBL" id="CAL6093752.1"/>
    </source>
</evidence>
<dbReference type="InterPro" id="IPR000415">
    <property type="entry name" value="Nitroreductase-like"/>
</dbReference>
<dbReference type="Gene3D" id="3.40.109.10">
    <property type="entry name" value="NADH Oxidase"/>
    <property type="match status" value="1"/>
</dbReference>
<dbReference type="AlphaFoldDB" id="A0AA86NMJ9"/>
<keyword evidence="4" id="KW-1185">Reference proteome</keyword>
<reference evidence="3 4" key="2">
    <citation type="submission" date="2024-07" db="EMBL/GenBank/DDBJ databases">
        <authorList>
            <person name="Akdeniz Z."/>
        </authorList>
    </citation>
    <scope>NUCLEOTIDE SEQUENCE [LARGE SCALE GENOMIC DNA]</scope>
</reference>
<dbReference type="SUPFAM" id="SSF55469">
    <property type="entry name" value="FMN-dependent nitroreductase-like"/>
    <property type="match status" value="1"/>
</dbReference>
<accession>A0AA86NMJ9</accession>
<evidence type="ECO:0000313" key="2">
    <source>
        <dbReference type="EMBL" id="CAI9921736.1"/>
    </source>
</evidence>